<dbReference type="AlphaFoldDB" id="A0A392W324"/>
<comment type="caution">
    <text evidence="1">The sequence shown here is derived from an EMBL/GenBank/DDBJ whole genome shotgun (WGS) entry which is preliminary data.</text>
</comment>
<proteinExistence type="predicted"/>
<evidence type="ECO:0000313" key="2">
    <source>
        <dbReference type="Proteomes" id="UP000265520"/>
    </source>
</evidence>
<sequence length="22" mass="2304">YSGRGFRGGLVVVSLTGWSTFG</sequence>
<accession>A0A392W324</accession>
<dbReference type="Proteomes" id="UP000265520">
    <property type="component" value="Unassembled WGS sequence"/>
</dbReference>
<evidence type="ECO:0000313" key="1">
    <source>
        <dbReference type="EMBL" id="MCI94102.1"/>
    </source>
</evidence>
<feature type="non-terminal residue" evidence="1">
    <location>
        <position position="1"/>
    </location>
</feature>
<keyword evidence="2" id="KW-1185">Reference proteome</keyword>
<organism evidence="1 2">
    <name type="scientific">Trifolium medium</name>
    <dbReference type="NCBI Taxonomy" id="97028"/>
    <lineage>
        <taxon>Eukaryota</taxon>
        <taxon>Viridiplantae</taxon>
        <taxon>Streptophyta</taxon>
        <taxon>Embryophyta</taxon>
        <taxon>Tracheophyta</taxon>
        <taxon>Spermatophyta</taxon>
        <taxon>Magnoliopsida</taxon>
        <taxon>eudicotyledons</taxon>
        <taxon>Gunneridae</taxon>
        <taxon>Pentapetalae</taxon>
        <taxon>rosids</taxon>
        <taxon>fabids</taxon>
        <taxon>Fabales</taxon>
        <taxon>Fabaceae</taxon>
        <taxon>Papilionoideae</taxon>
        <taxon>50 kb inversion clade</taxon>
        <taxon>NPAAA clade</taxon>
        <taxon>Hologalegina</taxon>
        <taxon>IRL clade</taxon>
        <taxon>Trifolieae</taxon>
        <taxon>Trifolium</taxon>
    </lineage>
</organism>
<name>A0A392W324_9FABA</name>
<reference evidence="1 2" key="1">
    <citation type="journal article" date="2018" name="Front. Plant Sci.">
        <title>Red Clover (Trifolium pratense) and Zigzag Clover (T. medium) - A Picture of Genomic Similarities and Differences.</title>
        <authorList>
            <person name="Dluhosova J."/>
            <person name="Istvanek J."/>
            <person name="Nedelnik J."/>
            <person name="Repkova J."/>
        </authorList>
    </citation>
    <scope>NUCLEOTIDE SEQUENCE [LARGE SCALE GENOMIC DNA]</scope>
    <source>
        <strain evidence="2">cv. 10/8</strain>
        <tissue evidence="1">Leaf</tissue>
    </source>
</reference>
<protein>
    <submittedName>
        <fullName evidence="1">Uncharacterized protein</fullName>
    </submittedName>
</protein>
<dbReference type="EMBL" id="LXQA011347418">
    <property type="protein sequence ID" value="MCI94102.1"/>
    <property type="molecule type" value="Genomic_DNA"/>
</dbReference>